<name>A0ABQ9GIB3_9NEOP</name>
<comment type="caution">
    <text evidence="2">The sequence shown here is derived from an EMBL/GenBank/DDBJ whole genome shotgun (WGS) entry which is preliminary data.</text>
</comment>
<sequence length="640" mass="71435">MQGPLILVGCVKNLGSLVMVQTPFLSSAPTPGSPRRGWRRGELLSGSHPLPPPPRWSFRSKVSCARRDFPGPTSDGGESAGPGVKTGIGALPSPQNPVEGRFATLRMFQYLGIPPFTRLDNWAASSRRATAIFNWATQKLGIPDPPPGDATSSDRHRILAANSPKTPADPPRLRWSQGAIKSRRVSDFERDVHPTVAQLLPLCGRSGSEVRDSYLPSPFPDRHGSQHRCHPPSCTCSGMIDSGETWLESQPLPLIEKPTNDPTNTAVFQRRAVLGGGHLLGAGVESEVERWSRCSRCEWTRERDIRRDEVIRGGASCTGKRDWGRKGKSAMAFVSDPSQHSSGVISEKNMDIRNQKGRTRNVDSKEFCLALECQPSQFSPGVISGKPPRKKLGRGIELAPLEYHDLRGERSAKSPSTFATEGRHTVRNRNPLRRSVRGDYASLTAAAGLAHQMREARHPSAGLDRPETCLRNWLVDADLLCDASQPLCRGWSHLLHHPEEDAVPVLQKDVRMVELLRKRNYMDIAALQVLRPPAHWTTATMAAQCETNARLAARPRSYSVPNVDDTELAVISHYFLYCLSIAKKNRQKQNRGFWVHPFTDGRFIKQTFCRFYNELRKHEEKFMKYTRMSVTSFNELLETI</sequence>
<accession>A0ABQ9GIB3</accession>
<protein>
    <submittedName>
        <fullName evidence="2">Uncharacterized protein</fullName>
    </submittedName>
</protein>
<gene>
    <name evidence="2" type="ORF">PR048_028110</name>
</gene>
<feature type="region of interest" description="Disordered" evidence="1">
    <location>
        <begin position="26"/>
        <end position="95"/>
    </location>
</feature>
<evidence type="ECO:0000313" key="3">
    <source>
        <dbReference type="Proteomes" id="UP001159363"/>
    </source>
</evidence>
<organism evidence="2 3">
    <name type="scientific">Dryococelus australis</name>
    <dbReference type="NCBI Taxonomy" id="614101"/>
    <lineage>
        <taxon>Eukaryota</taxon>
        <taxon>Metazoa</taxon>
        <taxon>Ecdysozoa</taxon>
        <taxon>Arthropoda</taxon>
        <taxon>Hexapoda</taxon>
        <taxon>Insecta</taxon>
        <taxon>Pterygota</taxon>
        <taxon>Neoptera</taxon>
        <taxon>Polyneoptera</taxon>
        <taxon>Phasmatodea</taxon>
        <taxon>Verophasmatodea</taxon>
        <taxon>Anareolatae</taxon>
        <taxon>Phasmatidae</taxon>
        <taxon>Eurycanthinae</taxon>
        <taxon>Dryococelus</taxon>
    </lineage>
</organism>
<dbReference type="EMBL" id="JARBHB010000012">
    <property type="protein sequence ID" value="KAJ8871770.1"/>
    <property type="molecule type" value="Genomic_DNA"/>
</dbReference>
<keyword evidence="3" id="KW-1185">Reference proteome</keyword>
<evidence type="ECO:0000256" key="1">
    <source>
        <dbReference type="SAM" id="MobiDB-lite"/>
    </source>
</evidence>
<proteinExistence type="predicted"/>
<dbReference type="Proteomes" id="UP001159363">
    <property type="component" value="Chromosome 11"/>
</dbReference>
<reference evidence="2 3" key="1">
    <citation type="submission" date="2023-02" db="EMBL/GenBank/DDBJ databases">
        <title>LHISI_Scaffold_Assembly.</title>
        <authorList>
            <person name="Stuart O.P."/>
            <person name="Cleave R."/>
            <person name="Magrath M.J.L."/>
            <person name="Mikheyev A.S."/>
        </authorList>
    </citation>
    <scope>NUCLEOTIDE SEQUENCE [LARGE SCALE GENOMIC DNA]</scope>
    <source>
        <strain evidence="2">Daus_M_001</strain>
        <tissue evidence="2">Leg muscle</tissue>
    </source>
</reference>
<evidence type="ECO:0000313" key="2">
    <source>
        <dbReference type="EMBL" id="KAJ8871770.1"/>
    </source>
</evidence>